<keyword evidence="2" id="KW-0539">Nucleus</keyword>
<protein>
    <submittedName>
        <fullName evidence="4">Integrator complex subunit 9-like</fullName>
    </submittedName>
</protein>
<feature type="domain" description="Integrator complex subunit 9-like C-terminal" evidence="3">
    <location>
        <begin position="379"/>
        <end position="447"/>
    </location>
</feature>
<dbReference type="PANTHER" id="PTHR46094">
    <property type="entry name" value="INTEGRATOR COMPLEX SUBUNIT 9"/>
    <property type="match status" value="1"/>
</dbReference>
<dbReference type="GO" id="GO:0032039">
    <property type="term" value="C:integrator complex"/>
    <property type="evidence" value="ECO:0007669"/>
    <property type="project" value="InterPro"/>
</dbReference>
<dbReference type="Pfam" id="PF21382">
    <property type="entry name" value="IntS9_C"/>
    <property type="match status" value="1"/>
</dbReference>
<dbReference type="GO" id="GO:0034472">
    <property type="term" value="P:snRNA 3'-end processing"/>
    <property type="evidence" value="ECO:0007669"/>
    <property type="project" value="TreeGrafter"/>
</dbReference>
<evidence type="ECO:0000313" key="4">
    <source>
        <dbReference type="EMBL" id="GFO05547.1"/>
    </source>
</evidence>
<dbReference type="PANTHER" id="PTHR46094:SF1">
    <property type="entry name" value="INTEGRATOR COMPLEX SUBUNIT 9"/>
    <property type="match status" value="1"/>
</dbReference>
<gene>
    <name evidence="4" type="ORF">PoB_003205200</name>
</gene>
<dbReference type="AlphaFoldDB" id="A0AAV4AF82"/>
<evidence type="ECO:0000313" key="5">
    <source>
        <dbReference type="Proteomes" id="UP000735302"/>
    </source>
</evidence>
<keyword evidence="5" id="KW-1185">Reference proteome</keyword>
<dbReference type="EMBL" id="BLXT01003748">
    <property type="protein sequence ID" value="GFO05547.1"/>
    <property type="molecule type" value="Genomic_DNA"/>
</dbReference>
<comment type="subcellular location">
    <subcellularLocation>
        <location evidence="1">Nucleus</location>
    </subcellularLocation>
</comment>
<dbReference type="InterPro" id="IPR036866">
    <property type="entry name" value="RibonucZ/Hydroxyglut_hydro"/>
</dbReference>
<evidence type="ECO:0000256" key="2">
    <source>
        <dbReference type="ARBA" id="ARBA00023242"/>
    </source>
</evidence>
<dbReference type="InterPro" id="IPR048660">
    <property type="entry name" value="IntS9-like_C"/>
</dbReference>
<evidence type="ECO:0000256" key="1">
    <source>
        <dbReference type="ARBA" id="ARBA00004123"/>
    </source>
</evidence>
<dbReference type="SUPFAM" id="SSF56281">
    <property type="entry name" value="Metallo-hydrolase/oxidoreductase"/>
    <property type="match status" value="2"/>
</dbReference>
<sequence length="449" mass="50420">MLDCGLDIKQILHFVPLLVVPGFQVSKARSWSQGGDRRNRVPDDVTHELKDCGGRLLVDAAPEFAIPATGIVDLSTLDAILISSYSCMLALPYITEYTGFRGTVYMTEPTLHIGRQYMEELVKYVERNPKTNIASHWKQDSITRLSPVKQSKVFLPECPFPHADLLSKGRLKNFSSIHTGLTTDFHTPCIMFAGHPSLRMGDIVHLIELWGNSSANTIIFTEPDFPHLDALAPFLPVAMRVCYCPIDTSLNFSQANKLIRELRPLHLVVSETYTRPPVLEPMRNDLTIEFEPSPLTYKQGEIISLPVKRQYETVHMEPELADTLEPIEVKPGAAVSMVTAELVARDNKFILKPLPKDSNLLGKRRSDGSVLYRKPYIFGSPGLHVIVDTLKQQGFSSLKVEESEQGAIIHLVKEDSLIQVDGTSTHIICDNEDVRLRLKEVMLRCLKQL</sequence>
<dbReference type="InterPro" id="IPR027074">
    <property type="entry name" value="Integrator_9su"/>
</dbReference>
<dbReference type="Gene3D" id="3.60.15.10">
    <property type="entry name" value="Ribonuclease Z/Hydroxyacylglutathione hydrolase-like"/>
    <property type="match status" value="1"/>
</dbReference>
<comment type="caution">
    <text evidence="4">The sequence shown here is derived from an EMBL/GenBank/DDBJ whole genome shotgun (WGS) entry which is preliminary data.</text>
</comment>
<organism evidence="4 5">
    <name type="scientific">Plakobranchus ocellatus</name>
    <dbReference type="NCBI Taxonomy" id="259542"/>
    <lineage>
        <taxon>Eukaryota</taxon>
        <taxon>Metazoa</taxon>
        <taxon>Spiralia</taxon>
        <taxon>Lophotrochozoa</taxon>
        <taxon>Mollusca</taxon>
        <taxon>Gastropoda</taxon>
        <taxon>Heterobranchia</taxon>
        <taxon>Euthyneura</taxon>
        <taxon>Panpulmonata</taxon>
        <taxon>Sacoglossa</taxon>
        <taxon>Placobranchoidea</taxon>
        <taxon>Plakobranchidae</taxon>
        <taxon>Plakobranchus</taxon>
    </lineage>
</organism>
<proteinExistence type="predicted"/>
<dbReference type="Proteomes" id="UP000735302">
    <property type="component" value="Unassembled WGS sequence"/>
</dbReference>
<name>A0AAV4AF82_9GAST</name>
<evidence type="ECO:0000259" key="3">
    <source>
        <dbReference type="Pfam" id="PF21382"/>
    </source>
</evidence>
<accession>A0AAV4AF82</accession>
<reference evidence="4 5" key="1">
    <citation type="journal article" date="2021" name="Elife">
        <title>Chloroplast acquisition without the gene transfer in kleptoplastic sea slugs, Plakobranchus ocellatus.</title>
        <authorList>
            <person name="Maeda T."/>
            <person name="Takahashi S."/>
            <person name="Yoshida T."/>
            <person name="Shimamura S."/>
            <person name="Takaki Y."/>
            <person name="Nagai Y."/>
            <person name="Toyoda A."/>
            <person name="Suzuki Y."/>
            <person name="Arimoto A."/>
            <person name="Ishii H."/>
            <person name="Satoh N."/>
            <person name="Nishiyama T."/>
            <person name="Hasebe M."/>
            <person name="Maruyama T."/>
            <person name="Minagawa J."/>
            <person name="Obokata J."/>
            <person name="Shigenobu S."/>
        </authorList>
    </citation>
    <scope>NUCLEOTIDE SEQUENCE [LARGE SCALE GENOMIC DNA]</scope>
</reference>